<dbReference type="AlphaFoldDB" id="A0A075B0U1"/>
<dbReference type="InterPro" id="IPR021109">
    <property type="entry name" value="Peptidase_aspartic_dom_sf"/>
</dbReference>
<keyword evidence="2" id="KW-0863">Zinc-finger</keyword>
<dbReference type="SUPFAM" id="SSF50630">
    <property type="entry name" value="Acid proteases"/>
    <property type="match status" value="1"/>
</dbReference>
<dbReference type="GO" id="GO:0006508">
    <property type="term" value="P:proteolysis"/>
    <property type="evidence" value="ECO:0007669"/>
    <property type="project" value="InterPro"/>
</dbReference>
<dbReference type="InterPro" id="IPR032549">
    <property type="entry name" value="DUF4939"/>
</dbReference>
<dbReference type="HOGENOM" id="CLU_732745_0_0_1"/>
<evidence type="ECO:0000256" key="2">
    <source>
        <dbReference type="PROSITE-ProRule" id="PRU00047"/>
    </source>
</evidence>
<dbReference type="InterPro" id="IPR001969">
    <property type="entry name" value="Aspartic_peptidase_AS"/>
</dbReference>
<keyword evidence="1" id="KW-0064">Aspartyl protease</keyword>
<dbReference type="Pfam" id="PF08284">
    <property type="entry name" value="RVP_2"/>
    <property type="match status" value="1"/>
</dbReference>
<dbReference type="InterPro" id="IPR001878">
    <property type="entry name" value="Znf_CCHC"/>
</dbReference>
<dbReference type="EMBL" id="KE560679">
    <property type="protein sequence ID" value="EPZ36018.1"/>
    <property type="molecule type" value="Genomic_DNA"/>
</dbReference>
<gene>
    <name evidence="4" type="ORF">O9G_006020</name>
</gene>
<keyword evidence="1" id="KW-0378">Hydrolase</keyword>
<dbReference type="PANTHER" id="PTHR15503">
    <property type="entry name" value="LDOC1 RELATED"/>
    <property type="match status" value="1"/>
</dbReference>
<keyword evidence="5" id="KW-1185">Reference proteome</keyword>
<dbReference type="Pfam" id="PF16297">
    <property type="entry name" value="DUF4939"/>
    <property type="match status" value="1"/>
</dbReference>
<organism evidence="4 5">
    <name type="scientific">Rozella allomycis (strain CSF55)</name>
    <dbReference type="NCBI Taxonomy" id="988480"/>
    <lineage>
        <taxon>Eukaryota</taxon>
        <taxon>Fungi</taxon>
        <taxon>Fungi incertae sedis</taxon>
        <taxon>Cryptomycota</taxon>
        <taxon>Cryptomycota incertae sedis</taxon>
        <taxon>Rozella</taxon>
    </lineage>
</organism>
<proteinExistence type="predicted"/>
<feature type="domain" description="CCHC-type" evidence="3">
    <location>
        <begin position="253"/>
        <end position="269"/>
    </location>
</feature>
<dbReference type="InterPro" id="IPR032567">
    <property type="entry name" value="RTL1-rel"/>
</dbReference>
<dbReference type="OrthoDB" id="3557828at2759"/>
<protein>
    <submittedName>
        <fullName evidence="4">Peptidase aspartic domain-containing protein</fullName>
    </submittedName>
</protein>
<keyword evidence="2" id="KW-0862">Zinc</keyword>
<dbReference type="SUPFAM" id="SSF57756">
    <property type="entry name" value="Retrovirus zinc finger-like domains"/>
    <property type="match status" value="1"/>
</dbReference>
<evidence type="ECO:0000313" key="4">
    <source>
        <dbReference type="EMBL" id="EPZ36018.1"/>
    </source>
</evidence>
<dbReference type="PANTHER" id="PTHR15503:SF22">
    <property type="entry name" value="TRANSPOSON TY3-I GAG POLYPROTEIN"/>
    <property type="match status" value="1"/>
</dbReference>
<reference evidence="4 5" key="1">
    <citation type="journal article" date="2013" name="Curr. Biol.">
        <title>Shared signatures of parasitism and phylogenomics unite Cryptomycota and microsporidia.</title>
        <authorList>
            <person name="James T.Y."/>
            <person name="Pelin A."/>
            <person name="Bonen L."/>
            <person name="Ahrendt S."/>
            <person name="Sain D."/>
            <person name="Corradi N."/>
            <person name="Stajich J.E."/>
        </authorList>
    </citation>
    <scope>NUCLEOTIDE SEQUENCE [LARGE SCALE GENOMIC DNA]</scope>
    <source>
        <strain evidence="4 5">CSF55</strain>
    </source>
</reference>
<dbReference type="Pfam" id="PF00098">
    <property type="entry name" value="zf-CCHC"/>
    <property type="match status" value="1"/>
</dbReference>
<accession>A0A075B0U1</accession>
<keyword evidence="1" id="KW-0645">Protease</keyword>
<feature type="non-terminal residue" evidence="4">
    <location>
        <position position="379"/>
    </location>
</feature>
<dbReference type="PROSITE" id="PS00141">
    <property type="entry name" value="ASP_PROTEASE"/>
    <property type="match status" value="1"/>
</dbReference>
<dbReference type="GO" id="GO:0008270">
    <property type="term" value="F:zinc ion binding"/>
    <property type="evidence" value="ECO:0007669"/>
    <property type="project" value="UniProtKB-KW"/>
</dbReference>
<dbReference type="STRING" id="988480.A0A075B0U1"/>
<dbReference type="SMART" id="SM00343">
    <property type="entry name" value="ZnF_C2HC"/>
    <property type="match status" value="1"/>
</dbReference>
<dbReference type="InterPro" id="IPR036875">
    <property type="entry name" value="Znf_CCHC_sf"/>
</dbReference>
<dbReference type="PROSITE" id="PS50158">
    <property type="entry name" value="ZF_CCHC"/>
    <property type="match status" value="1"/>
</dbReference>
<dbReference type="GO" id="GO:0003676">
    <property type="term" value="F:nucleic acid binding"/>
    <property type="evidence" value="ECO:0007669"/>
    <property type="project" value="InterPro"/>
</dbReference>
<sequence length="379" mass="43793">MNISPELQDYLKTQNPEGTDLPAPRLSSQQLEQVAGVLDQRYSGKGNIKVADPDFFTGDSKKLPSFIRQINFVFEAQKEKFTSDRLKVIFAASYLRGSAAKWLDSYWITNEVSGSFEEFQSKLKRQFGLKENKITAEREIMNIRQGKRSVAATIAEFQRLAPMSGFNDEAIKAFVYQAVNNDVKTHLKYFDELETISEFYDLIMKIDERKHRDEMCRDTVTISDDTTPMILDATRKLTKLTMEERERCRKEGRCFKCRQSGHIARNCSNNSRSDIKHNSDYLLSSSNHLEDNEHFTVILSTDKFKVEALIDSGASHSFMDLEFARQHNIAYNVRPIKHQIETIDGNILSSNHSMITKPINFEIEKMLNDWHEFELIKCP</sequence>
<evidence type="ECO:0000259" key="3">
    <source>
        <dbReference type="PROSITE" id="PS50158"/>
    </source>
</evidence>
<dbReference type="Gene3D" id="4.10.60.10">
    <property type="entry name" value="Zinc finger, CCHC-type"/>
    <property type="match status" value="1"/>
</dbReference>
<name>A0A075B0U1_ROZAC</name>
<dbReference type="CDD" id="cd00303">
    <property type="entry name" value="retropepsin_like"/>
    <property type="match status" value="1"/>
</dbReference>
<keyword evidence="2" id="KW-0479">Metal-binding</keyword>
<dbReference type="Gene3D" id="2.40.70.10">
    <property type="entry name" value="Acid Proteases"/>
    <property type="match status" value="1"/>
</dbReference>
<evidence type="ECO:0000313" key="5">
    <source>
        <dbReference type="Proteomes" id="UP000030755"/>
    </source>
</evidence>
<dbReference type="GO" id="GO:0004190">
    <property type="term" value="F:aspartic-type endopeptidase activity"/>
    <property type="evidence" value="ECO:0007669"/>
    <property type="project" value="UniProtKB-KW"/>
</dbReference>
<evidence type="ECO:0000256" key="1">
    <source>
        <dbReference type="ARBA" id="ARBA00022750"/>
    </source>
</evidence>
<dbReference type="Proteomes" id="UP000030755">
    <property type="component" value="Unassembled WGS sequence"/>
</dbReference>